<dbReference type="PROSITE" id="PS51471">
    <property type="entry name" value="FE2OG_OXY"/>
    <property type="match status" value="1"/>
</dbReference>
<evidence type="ECO:0000313" key="6">
    <source>
        <dbReference type="EMBL" id="CAK9154656.1"/>
    </source>
</evidence>
<dbReference type="GO" id="GO:0016705">
    <property type="term" value="F:oxidoreductase activity, acting on paired donors, with incorporation or reduction of molecular oxygen"/>
    <property type="evidence" value="ECO:0007669"/>
    <property type="project" value="UniProtKB-ARBA"/>
</dbReference>
<dbReference type="InterPro" id="IPR027443">
    <property type="entry name" value="IPNS-like_sf"/>
</dbReference>
<gene>
    <name evidence="6" type="ORF">ILEXP_LOCUS23005</name>
</gene>
<dbReference type="Pfam" id="PF14226">
    <property type="entry name" value="DIOX_N"/>
    <property type="match status" value="1"/>
</dbReference>
<keyword evidence="3 4" id="KW-0408">Iron</keyword>
<protein>
    <recommendedName>
        <fullName evidence="5">Fe2OG dioxygenase domain-containing protein</fullName>
    </recommendedName>
</protein>
<organism evidence="6 7">
    <name type="scientific">Ilex paraguariensis</name>
    <name type="common">yerba mate</name>
    <dbReference type="NCBI Taxonomy" id="185542"/>
    <lineage>
        <taxon>Eukaryota</taxon>
        <taxon>Viridiplantae</taxon>
        <taxon>Streptophyta</taxon>
        <taxon>Embryophyta</taxon>
        <taxon>Tracheophyta</taxon>
        <taxon>Spermatophyta</taxon>
        <taxon>Magnoliopsida</taxon>
        <taxon>eudicotyledons</taxon>
        <taxon>Gunneridae</taxon>
        <taxon>Pentapetalae</taxon>
        <taxon>asterids</taxon>
        <taxon>campanulids</taxon>
        <taxon>Aquifoliales</taxon>
        <taxon>Aquifoliaceae</taxon>
        <taxon>Ilex</taxon>
    </lineage>
</organism>
<accession>A0ABC8SBS9</accession>
<dbReference type="Gene3D" id="2.60.120.330">
    <property type="entry name" value="B-lactam Antibiotic, Isopenicillin N Synthase, Chain"/>
    <property type="match status" value="2"/>
</dbReference>
<evidence type="ECO:0000256" key="1">
    <source>
        <dbReference type="ARBA" id="ARBA00008056"/>
    </source>
</evidence>
<comment type="similarity">
    <text evidence="1 4">Belongs to the iron/ascorbate-dependent oxidoreductase family.</text>
</comment>
<dbReference type="EMBL" id="CAUOFW020002561">
    <property type="protein sequence ID" value="CAK9154656.1"/>
    <property type="molecule type" value="Genomic_DNA"/>
</dbReference>
<dbReference type="PANTHER" id="PTHR47991">
    <property type="entry name" value="OXOGLUTARATE/IRON-DEPENDENT DIOXYGENASE"/>
    <property type="match status" value="1"/>
</dbReference>
<dbReference type="Proteomes" id="UP001642360">
    <property type="component" value="Unassembled WGS sequence"/>
</dbReference>
<keyword evidence="2 4" id="KW-0479">Metal-binding</keyword>
<keyword evidence="4" id="KW-0560">Oxidoreductase</keyword>
<reference evidence="6 7" key="1">
    <citation type="submission" date="2024-02" db="EMBL/GenBank/DDBJ databases">
        <authorList>
            <person name="Vignale AGUSTIN F."/>
            <person name="Sosa J E."/>
            <person name="Modenutti C."/>
        </authorList>
    </citation>
    <scope>NUCLEOTIDE SEQUENCE [LARGE SCALE GENOMIC DNA]</scope>
</reference>
<evidence type="ECO:0000259" key="5">
    <source>
        <dbReference type="PROSITE" id="PS51471"/>
    </source>
</evidence>
<comment type="caution">
    <text evidence="6">The sequence shown here is derived from an EMBL/GenBank/DDBJ whole genome shotgun (WGS) entry which is preliminary data.</text>
</comment>
<dbReference type="GO" id="GO:0046872">
    <property type="term" value="F:metal ion binding"/>
    <property type="evidence" value="ECO:0007669"/>
    <property type="project" value="UniProtKB-KW"/>
</dbReference>
<keyword evidence="7" id="KW-1185">Reference proteome</keyword>
<dbReference type="InterPro" id="IPR005123">
    <property type="entry name" value="Oxoglu/Fe-dep_dioxygenase_dom"/>
</dbReference>
<dbReference type="Pfam" id="PF03171">
    <property type="entry name" value="2OG-FeII_Oxy"/>
    <property type="match status" value="1"/>
</dbReference>
<proteinExistence type="inferred from homology"/>
<sequence length="309" mass="35097">MAAEVESLASSVQELSMNRNGPPSRYLLKDGIGLNGDSSFPVLDIPVIDLGLLASSSPESEEQLDRLRSALSYCGYFQAINHGVEIYSEKQTLDWNDRLYLNTLPIEIRKLEKWPKNPEKFSEMLCEYTTKLQGINEIILKGIAKSLNLEENCFVKQFGKKPTTLARFNLYPPCPTPHLVLAAKAHGDASGTTFLLQDREVEGLQFLKDDQWYRAPIIPDAIVFNVGDQLEIMTNGIYKSPIHRVVTNKERERITAAFFFAPDPTSVVEPAEGLIDENRPRRYKKIVDYTANYFEFFQKGMRPIDDLKI</sequence>
<evidence type="ECO:0000313" key="7">
    <source>
        <dbReference type="Proteomes" id="UP001642360"/>
    </source>
</evidence>
<evidence type="ECO:0000256" key="2">
    <source>
        <dbReference type="ARBA" id="ARBA00022723"/>
    </source>
</evidence>
<dbReference type="AlphaFoldDB" id="A0ABC8SBS9"/>
<feature type="domain" description="Fe2OG dioxygenase" evidence="5">
    <location>
        <begin position="162"/>
        <end position="262"/>
    </location>
</feature>
<evidence type="ECO:0000256" key="4">
    <source>
        <dbReference type="RuleBase" id="RU003682"/>
    </source>
</evidence>
<evidence type="ECO:0000256" key="3">
    <source>
        <dbReference type="ARBA" id="ARBA00023004"/>
    </source>
</evidence>
<dbReference type="SUPFAM" id="SSF51197">
    <property type="entry name" value="Clavaminate synthase-like"/>
    <property type="match status" value="1"/>
</dbReference>
<dbReference type="InterPro" id="IPR050295">
    <property type="entry name" value="Plant_2OG-oxidoreductases"/>
</dbReference>
<dbReference type="InterPro" id="IPR026992">
    <property type="entry name" value="DIOX_N"/>
</dbReference>
<dbReference type="InterPro" id="IPR044861">
    <property type="entry name" value="IPNS-like_FE2OG_OXY"/>
</dbReference>
<name>A0ABC8SBS9_9AQUA</name>